<gene>
    <name evidence="1" type="ORF">H4W34_000988</name>
</gene>
<comment type="caution">
    <text evidence="1">The sequence shown here is derived from an EMBL/GenBank/DDBJ whole genome shotgun (WGS) entry which is preliminary data.</text>
</comment>
<name>A0ABR9JKT0_9ACTN</name>
<accession>A0ABR9JKT0</accession>
<dbReference type="EMBL" id="JADBDZ010000001">
    <property type="protein sequence ID" value="MBE1531155.1"/>
    <property type="molecule type" value="Genomic_DNA"/>
</dbReference>
<evidence type="ECO:0000313" key="2">
    <source>
        <dbReference type="Proteomes" id="UP000627838"/>
    </source>
</evidence>
<evidence type="ECO:0000313" key="1">
    <source>
        <dbReference type="EMBL" id="MBE1531155.1"/>
    </source>
</evidence>
<keyword evidence="2" id="KW-1185">Reference proteome</keyword>
<sequence length="815" mass="90218">MATGTSLRRMRNQVFHGGPDPDGVDLNALHRVVAINAEEISAIYEHGHITSLEPFFITVNGELAALNDYSEASATYWPRNEAATDVTSSDILDALKRLGARNGHRPLEDFALDIERDLRGFAQPGSIQVVVEPPEPILVHWDLVTSTGTTHRVDRFELSNNHARLWQSKFGQRAYPEFLADLCNWELLKERLLMDLEKQVRSEGEISQELFPGLNRHLSNVSALVRIGNGLSGDNGDVTITEALNQITAETGNYRSYTNLVTLTGEAGAGKTHSLLQFARQTLSPGDELAPIAIYISSSGETANSLETLLEARTGLTKIINRTSALALCRAGLAILVIDGFDELLGLRTYDNPLTGLSKILDPLRGQGTVVLAARSSYAEAKLRRHLDTHNTLDWPPYVTTMELLPWRPQEMQALMDQLSVTVPDDTSPEIRQLLITPFFCLAFAAWVQSKEGIDFFQFVVGNYLRRERHKLTNDKGVQLFSSQSLADVLSEVAELIARSAVPEISQEDLEMAACQALERELSSQERRRLGSLCGVSAEWAEDDLSFKFTHLAIAEQFLARQVIRLPLEQAAFLLRDVSVSTLCAQLIVSNWQTEYGKPPTELVSVLQRAVNAEATHAGLPGSISLGELWAKVYGTVDGPRVARRINVERLALGGHGRVSLVEAEIQHLVVGSGVELELTESRVRHLDLTGASPDALLGDSYRQVDELMTQDVLAVGPSAIARVLGLPVNNDDGVHETDDYFKARVRDFPGPLIVSSRDFAPDDSKKFNWAREYGLSTWQDFVRRMMDEGRLARKKIITAGRPKVQLTPTDSFFK</sequence>
<evidence type="ECO:0008006" key="3">
    <source>
        <dbReference type="Google" id="ProtNLM"/>
    </source>
</evidence>
<dbReference type="Proteomes" id="UP000627838">
    <property type="component" value="Unassembled WGS sequence"/>
</dbReference>
<dbReference type="RefSeq" id="WP_192758070.1">
    <property type="nucleotide sequence ID" value="NZ_JADBDZ010000001.1"/>
</dbReference>
<protein>
    <recommendedName>
        <fullName evidence="3">NACHT domain-containing protein</fullName>
    </recommendedName>
</protein>
<dbReference type="SUPFAM" id="SSF52540">
    <property type="entry name" value="P-loop containing nucleoside triphosphate hydrolases"/>
    <property type="match status" value="1"/>
</dbReference>
<dbReference type="InterPro" id="IPR027417">
    <property type="entry name" value="P-loop_NTPase"/>
</dbReference>
<proteinExistence type="predicted"/>
<organism evidence="1 2">
    <name type="scientific">Actinomadura algeriensis</name>
    <dbReference type="NCBI Taxonomy" id="1679523"/>
    <lineage>
        <taxon>Bacteria</taxon>
        <taxon>Bacillati</taxon>
        <taxon>Actinomycetota</taxon>
        <taxon>Actinomycetes</taxon>
        <taxon>Streptosporangiales</taxon>
        <taxon>Thermomonosporaceae</taxon>
        <taxon>Actinomadura</taxon>
    </lineage>
</organism>
<reference evidence="1 2" key="1">
    <citation type="submission" date="2020-10" db="EMBL/GenBank/DDBJ databases">
        <title>Sequencing the genomes of 1000 actinobacteria strains.</title>
        <authorList>
            <person name="Klenk H.-P."/>
        </authorList>
    </citation>
    <scope>NUCLEOTIDE SEQUENCE [LARGE SCALE GENOMIC DNA]</scope>
    <source>
        <strain evidence="1 2">DSM 46744</strain>
    </source>
</reference>